<name>A0ABM7P4S8_9BACT</name>
<protein>
    <recommendedName>
        <fullName evidence="1">DUF362 domain-containing protein</fullName>
    </recommendedName>
</protein>
<dbReference type="EMBL" id="AP024485">
    <property type="protein sequence ID" value="BCS87905.1"/>
    <property type="molecule type" value="Genomic_DNA"/>
</dbReference>
<evidence type="ECO:0000313" key="2">
    <source>
        <dbReference type="EMBL" id="BCS87905.1"/>
    </source>
</evidence>
<dbReference type="Pfam" id="PF04015">
    <property type="entry name" value="DUF362"/>
    <property type="match status" value="1"/>
</dbReference>
<reference evidence="2" key="1">
    <citation type="journal article" date="2022" name="Arch. Microbiol.">
        <title>Pseudodesulfovibrio sediminis sp. nov., a mesophilic and neutrophilic sulfate-reducing bacterium isolated from sediment of a brackish lake.</title>
        <authorList>
            <person name="Takahashi A."/>
            <person name="Kojima H."/>
            <person name="Watanabe M."/>
            <person name="Fukui M."/>
        </authorList>
    </citation>
    <scope>NUCLEOTIDE SEQUENCE</scope>
    <source>
        <strain evidence="2">SF6</strain>
    </source>
</reference>
<proteinExistence type="predicted"/>
<evidence type="ECO:0000259" key="1">
    <source>
        <dbReference type="Pfam" id="PF04015"/>
    </source>
</evidence>
<sequence>MSTRVAIAHILEYESTLLQRATQLILEESGLTIHPGQTVLVKPNLVNGSNARHCTTHPRVVQAACTWLLDQGARVTVADSPAFGPASYVARASGLADALGEIGLKAQSLKRATPLTLSQGGTIGLSQDALEADLILNIPKLKVHCQMTMSGAVKNMFGCVVGFRKALAHNRLGHSHEVFRSMLMDVYAALPHTHHLVDGIHPLHKDGPIKGVPFELGWLAASSNGIAIDTAAYALLGLRPQQVPLWDEAMQRNLIGADPRDLLYPLEKPDQFDTTGFVLSPERELAFTPSRLMTGRIRSLLKHFKK</sequence>
<dbReference type="Proteomes" id="UP001053296">
    <property type="component" value="Chromosome"/>
</dbReference>
<organism evidence="2 3">
    <name type="scientific">Pseudodesulfovibrio sediminis</name>
    <dbReference type="NCBI Taxonomy" id="2810563"/>
    <lineage>
        <taxon>Bacteria</taxon>
        <taxon>Pseudomonadati</taxon>
        <taxon>Thermodesulfobacteriota</taxon>
        <taxon>Desulfovibrionia</taxon>
        <taxon>Desulfovibrionales</taxon>
        <taxon>Desulfovibrionaceae</taxon>
    </lineage>
</organism>
<evidence type="ECO:0000313" key="3">
    <source>
        <dbReference type="Proteomes" id="UP001053296"/>
    </source>
</evidence>
<gene>
    <name evidence="2" type="ORF">PSDVSF_11470</name>
</gene>
<dbReference type="InterPro" id="IPR007160">
    <property type="entry name" value="DUF362"/>
</dbReference>
<accession>A0ABM7P4S8</accession>
<dbReference type="RefSeq" id="WP_229594797.1">
    <property type="nucleotide sequence ID" value="NZ_AP024485.1"/>
</dbReference>
<keyword evidence="3" id="KW-1185">Reference proteome</keyword>
<feature type="domain" description="DUF362" evidence="1">
    <location>
        <begin position="39"/>
        <end position="233"/>
    </location>
</feature>